<gene>
    <name evidence="10" type="ORF">C7K55_11300</name>
</gene>
<dbReference type="PANTHER" id="PTHR34011">
    <property type="entry name" value="PHYCOBILISOME 32.1 KDA LINKER POLYPEPTIDE, PHYCOCYANIN-ASSOCIATED, ROD 2-RELATED"/>
    <property type="match status" value="1"/>
</dbReference>
<dbReference type="InterPro" id="IPR001297">
    <property type="entry name" value="PBS_linker_dom"/>
</dbReference>
<dbReference type="Proteomes" id="UP000243002">
    <property type="component" value="Unassembled WGS sequence"/>
</dbReference>
<reference evidence="10 11" key="1">
    <citation type="journal article" date="2018" name="Environ. Microbiol.">
        <title>Ecological and genomic features of two widespread freshwater picocyanobacteria.</title>
        <authorList>
            <person name="Cabello-Yeves P.J."/>
            <person name="Picazo A."/>
            <person name="Camacho A."/>
            <person name="Callieri C."/>
            <person name="Rosselli R."/>
            <person name="Roda-Garcia J.J."/>
            <person name="Coutinho F.H."/>
            <person name="Rodriguez-Valera F."/>
        </authorList>
    </citation>
    <scope>NUCLEOTIDE SEQUENCE [LARGE SCALE GENOMIC DNA]</scope>
    <source>
        <strain evidence="10 11">Tous</strain>
    </source>
</reference>
<evidence type="ECO:0000256" key="6">
    <source>
        <dbReference type="ARBA" id="ARBA00023136"/>
    </source>
</evidence>
<evidence type="ECO:0000259" key="8">
    <source>
        <dbReference type="PROSITE" id="PS51441"/>
    </source>
</evidence>
<accession>A0A2P7MSL1</accession>
<dbReference type="SMART" id="SM01094">
    <property type="entry name" value="CpcD"/>
    <property type="match status" value="1"/>
</dbReference>
<keyword evidence="3" id="KW-0042">Antenna complex</keyword>
<dbReference type="PROSITE" id="PS51441">
    <property type="entry name" value="CPCD_LIKE"/>
    <property type="match status" value="1"/>
</dbReference>
<dbReference type="PANTHER" id="PTHR34011:SF6">
    <property type="entry name" value="PHYCOBILIPROTEIN APCE"/>
    <property type="match status" value="1"/>
</dbReference>
<comment type="caution">
    <text evidence="10">The sequence shown here is derived from an EMBL/GenBank/DDBJ whole genome shotgun (WGS) entry which is preliminary data.</text>
</comment>
<keyword evidence="4 7" id="KW-0605">Phycobilisome</keyword>
<evidence type="ECO:0000256" key="2">
    <source>
        <dbReference type="ARBA" id="ARBA00022531"/>
    </source>
</evidence>
<proteinExistence type="inferred from homology"/>
<protein>
    <submittedName>
        <fullName evidence="10">Phycobilisome linker polypeptide</fullName>
    </submittedName>
</protein>
<comment type="similarity">
    <text evidence="7">Belongs to the phycobilisome linker protein family.</text>
</comment>
<sequence>MTANQSNSLDFGATQLLEAPARFSRQRTDTVETATSEDQFRNQQLLNTPSAFTANDNAAFHIAVRAAYRQVFGNVQPMESERLLSAESKLRNGDINVREFVRRLAQSDFYRSRFFDAVSPHRAVELNFKHLLGRPPQNQAEVASHVALIATSGFTEEINSYLDSDEYLKSFGEETVPYPTSWNSPVGQPQAAFNRIAALEQNFAGSDTAVGTKSQLLGNLVSGYRLSIKVPAQVYRSGSLSQMGRTAAGSNGMLVPVKRNSADGGDSTPMRGDLYVGFGLGQRQQEVFERCNGDSADQITALIRSVYRQVLGNPHVMDSERNLTAESQFAEGRLSTREFIRAIGLSADYRRRFFETNAPYRFVELNFKHILGRAPASQAEMSEHLQRLAIHGYDAEINSYVDSEEYQNTFGENTVPYLRVATENGREQVSFNRHIALVQGYAASDTIQCASSLLNSVATRSAPTNWTNTTVRINRLGAASGSADPTSKRFRIVVNAQPAGGRQRNPNASYVVSGNDITSQLGYIHRRGGRIISVTEIT</sequence>
<comment type="subcellular location">
    <subcellularLocation>
        <location evidence="1">Cellular thylakoid membrane</location>
        <topology evidence="1">Peripheral membrane protein</topology>
        <orientation evidence="1">Cytoplasmic side</orientation>
    </subcellularLocation>
</comment>
<evidence type="ECO:0000256" key="7">
    <source>
        <dbReference type="PROSITE-ProRule" id="PRU00775"/>
    </source>
</evidence>
<dbReference type="InterPro" id="IPR008213">
    <property type="entry name" value="CpcD-like_dom"/>
</dbReference>
<keyword evidence="11" id="KW-1185">Reference proteome</keyword>
<evidence type="ECO:0000259" key="9">
    <source>
        <dbReference type="PROSITE" id="PS51445"/>
    </source>
</evidence>
<dbReference type="GO" id="GO:0030089">
    <property type="term" value="C:phycobilisome"/>
    <property type="evidence" value="ECO:0007669"/>
    <property type="project" value="UniProtKB-UniRule"/>
</dbReference>
<keyword evidence="5" id="KW-0793">Thylakoid</keyword>
<organism evidence="10 11">
    <name type="scientific">Cyanobium usitatum str. Tous</name>
    <dbReference type="NCBI Taxonomy" id="2116684"/>
    <lineage>
        <taxon>Bacteria</taxon>
        <taxon>Bacillati</taxon>
        <taxon>Cyanobacteriota</taxon>
        <taxon>Cyanophyceae</taxon>
        <taxon>Synechococcales</taxon>
        <taxon>Prochlorococcaceae</taxon>
        <taxon>Cyanobium</taxon>
    </lineage>
</organism>
<dbReference type="AlphaFoldDB" id="A0A2P7MSL1"/>
<name>A0A2P7MSL1_9CYAN</name>
<dbReference type="GO" id="GO:0031676">
    <property type="term" value="C:plasma membrane-derived thylakoid membrane"/>
    <property type="evidence" value="ECO:0007669"/>
    <property type="project" value="UniProtKB-SubCell"/>
</dbReference>
<keyword evidence="6" id="KW-0472">Membrane</keyword>
<dbReference type="OrthoDB" id="538899at2"/>
<dbReference type="EMBL" id="PXXO01000014">
    <property type="protein sequence ID" value="PSJ04238.1"/>
    <property type="molecule type" value="Genomic_DNA"/>
</dbReference>
<evidence type="ECO:0000256" key="5">
    <source>
        <dbReference type="ARBA" id="ARBA00023078"/>
    </source>
</evidence>
<evidence type="ECO:0000256" key="3">
    <source>
        <dbReference type="ARBA" id="ARBA00022549"/>
    </source>
</evidence>
<dbReference type="InterPro" id="IPR038255">
    <property type="entry name" value="PBS_linker_sf"/>
</dbReference>
<evidence type="ECO:0000313" key="10">
    <source>
        <dbReference type="EMBL" id="PSJ04238.1"/>
    </source>
</evidence>
<dbReference type="Gene3D" id="1.10.3130.20">
    <property type="entry name" value="Phycobilisome linker domain"/>
    <property type="match status" value="2"/>
</dbReference>
<evidence type="ECO:0000313" key="11">
    <source>
        <dbReference type="Proteomes" id="UP000243002"/>
    </source>
</evidence>
<evidence type="ECO:0000256" key="1">
    <source>
        <dbReference type="ARBA" id="ARBA00004445"/>
    </source>
</evidence>
<dbReference type="Pfam" id="PF00427">
    <property type="entry name" value="PBS_linker_poly"/>
    <property type="match status" value="2"/>
</dbReference>
<dbReference type="PROSITE" id="PS51445">
    <property type="entry name" value="PBS_LINKER"/>
    <property type="match status" value="2"/>
</dbReference>
<keyword evidence="2" id="KW-0602">Photosynthesis</keyword>
<feature type="domain" description="PBS-linker" evidence="9">
    <location>
        <begin position="268"/>
        <end position="446"/>
    </location>
</feature>
<dbReference type="GO" id="GO:0015979">
    <property type="term" value="P:photosynthesis"/>
    <property type="evidence" value="ECO:0007669"/>
    <property type="project" value="UniProtKB-KW"/>
</dbReference>
<dbReference type="RefSeq" id="WP_106632836.1">
    <property type="nucleotide sequence ID" value="NZ_PXXO01000014.1"/>
</dbReference>
<feature type="domain" description="CpcD-like" evidence="8">
    <location>
        <begin position="487"/>
        <end position="537"/>
    </location>
</feature>
<feature type="domain" description="PBS-linker" evidence="9">
    <location>
        <begin position="29"/>
        <end position="208"/>
    </location>
</feature>
<evidence type="ECO:0000256" key="4">
    <source>
        <dbReference type="ARBA" id="ARBA00022738"/>
    </source>
</evidence>